<dbReference type="EMBL" id="JBHTJL010000016">
    <property type="protein sequence ID" value="MFD1064286.1"/>
    <property type="molecule type" value="Genomic_DNA"/>
</dbReference>
<feature type="transmembrane region" description="Helical" evidence="1">
    <location>
        <begin position="143"/>
        <end position="176"/>
    </location>
</feature>
<accession>A0ABW3ND79</accession>
<organism evidence="3 4">
    <name type="scientific">Winogradskyella litorisediminis</name>
    <dbReference type="NCBI Taxonomy" id="1156618"/>
    <lineage>
        <taxon>Bacteria</taxon>
        <taxon>Pseudomonadati</taxon>
        <taxon>Bacteroidota</taxon>
        <taxon>Flavobacteriia</taxon>
        <taxon>Flavobacteriales</taxon>
        <taxon>Flavobacteriaceae</taxon>
        <taxon>Winogradskyella</taxon>
    </lineage>
</organism>
<keyword evidence="4" id="KW-1185">Reference proteome</keyword>
<feature type="transmembrane region" description="Helical" evidence="1">
    <location>
        <begin position="71"/>
        <end position="90"/>
    </location>
</feature>
<feature type="transmembrane region" description="Helical" evidence="1">
    <location>
        <begin position="188"/>
        <end position="206"/>
    </location>
</feature>
<evidence type="ECO:0000259" key="2">
    <source>
        <dbReference type="Pfam" id="PF02517"/>
    </source>
</evidence>
<dbReference type="Proteomes" id="UP001597013">
    <property type="component" value="Unassembled WGS sequence"/>
</dbReference>
<feature type="domain" description="CAAX prenyl protease 2/Lysostaphin resistance protein A-like" evidence="2">
    <location>
        <begin position="103"/>
        <end position="191"/>
    </location>
</feature>
<protein>
    <submittedName>
        <fullName evidence="3">Type II CAAX prenyl endopeptidase Rce1 family protein</fullName>
    </submittedName>
</protein>
<dbReference type="Pfam" id="PF02517">
    <property type="entry name" value="Rce1-like"/>
    <property type="match status" value="1"/>
</dbReference>
<name>A0ABW3ND79_9FLAO</name>
<sequence>MINTLKFRALELFLLFVIVPISLVLDWPMEGKLTLGAFGFLYVILISVFAEHPKFVKPNRDKWLSFLKSTLVKFIIIALVLAVFVYLTTPEKLFYVIEKPKIWLFFLGVYTLFSVIPQEFLYRTFFFSRYQVFFKNKNLLILINAGLFSLGHLFFGNTLVMIITFIGGLLFAFTFYKTNSTVLVMVEHMIYGCWLYTVGMGEMLGFPT</sequence>
<feature type="transmembrane region" description="Helical" evidence="1">
    <location>
        <begin position="33"/>
        <end position="50"/>
    </location>
</feature>
<evidence type="ECO:0000313" key="3">
    <source>
        <dbReference type="EMBL" id="MFD1064286.1"/>
    </source>
</evidence>
<reference evidence="4" key="1">
    <citation type="journal article" date="2019" name="Int. J. Syst. Evol. Microbiol.">
        <title>The Global Catalogue of Microorganisms (GCM) 10K type strain sequencing project: providing services to taxonomists for standard genome sequencing and annotation.</title>
        <authorList>
            <consortium name="The Broad Institute Genomics Platform"/>
            <consortium name="The Broad Institute Genome Sequencing Center for Infectious Disease"/>
            <person name="Wu L."/>
            <person name="Ma J."/>
        </authorList>
    </citation>
    <scope>NUCLEOTIDE SEQUENCE [LARGE SCALE GENOMIC DNA]</scope>
    <source>
        <strain evidence="4">CCUG 62215</strain>
    </source>
</reference>
<dbReference type="InterPro" id="IPR003675">
    <property type="entry name" value="Rce1/LyrA-like_dom"/>
</dbReference>
<gene>
    <name evidence="3" type="ORF">ACFQ1Q_13605</name>
</gene>
<feature type="transmembrane region" description="Helical" evidence="1">
    <location>
        <begin position="7"/>
        <end position="27"/>
    </location>
</feature>
<keyword evidence="1" id="KW-1133">Transmembrane helix</keyword>
<feature type="transmembrane region" description="Helical" evidence="1">
    <location>
        <begin position="102"/>
        <end position="122"/>
    </location>
</feature>
<keyword evidence="1" id="KW-0472">Membrane</keyword>
<keyword evidence="1" id="KW-0812">Transmembrane</keyword>
<evidence type="ECO:0000256" key="1">
    <source>
        <dbReference type="SAM" id="Phobius"/>
    </source>
</evidence>
<evidence type="ECO:0000313" key="4">
    <source>
        <dbReference type="Proteomes" id="UP001597013"/>
    </source>
</evidence>
<proteinExistence type="predicted"/>
<comment type="caution">
    <text evidence="3">The sequence shown here is derived from an EMBL/GenBank/DDBJ whole genome shotgun (WGS) entry which is preliminary data.</text>
</comment>
<dbReference type="RefSeq" id="WP_386132603.1">
    <property type="nucleotide sequence ID" value="NZ_JBHTJL010000016.1"/>
</dbReference>